<comment type="caution">
    <text evidence="1">The sequence shown here is derived from an EMBL/GenBank/DDBJ whole genome shotgun (WGS) entry which is preliminary data.</text>
</comment>
<evidence type="ECO:0000313" key="2">
    <source>
        <dbReference type="Proteomes" id="UP000094669"/>
    </source>
</evidence>
<sequence>MKKGFRSFIFAILKTKNDLDFIRFSLTGRLGSLHWFLRPFSYGKSSARLNRPIPTEILLWSE</sequence>
<keyword evidence="2" id="KW-1185">Reference proteome</keyword>
<gene>
    <name evidence="1" type="ORF">BES34_021520</name>
</gene>
<proteinExistence type="predicted"/>
<name>A0ABX4YCI1_9LEPT</name>
<protein>
    <submittedName>
        <fullName evidence="1">Uncharacterized protein</fullName>
    </submittedName>
</protein>
<organism evidence="1 2">
    <name type="scientific">Leptospira inadai serovar Lyme</name>
    <dbReference type="NCBI Taxonomy" id="293084"/>
    <lineage>
        <taxon>Bacteria</taxon>
        <taxon>Pseudomonadati</taxon>
        <taxon>Spirochaetota</taxon>
        <taxon>Spirochaetia</taxon>
        <taxon>Leptospirales</taxon>
        <taxon>Leptospiraceae</taxon>
        <taxon>Leptospira</taxon>
    </lineage>
</organism>
<dbReference type="EMBL" id="MCRM02000046">
    <property type="protein sequence ID" value="PNV71403.1"/>
    <property type="molecule type" value="Genomic_DNA"/>
</dbReference>
<dbReference type="Proteomes" id="UP000094669">
    <property type="component" value="Unassembled WGS sequence"/>
</dbReference>
<evidence type="ECO:0000313" key="1">
    <source>
        <dbReference type="EMBL" id="PNV71403.1"/>
    </source>
</evidence>
<accession>A0ABX4YCI1</accession>
<reference evidence="1" key="1">
    <citation type="submission" date="2018-01" db="EMBL/GenBank/DDBJ databases">
        <title>Genomic characterization of Leptospira inadai serogroup Lyme isolated from captured rat in Brazil and comparative analysis with human reference strain.</title>
        <authorList>
            <person name="Moreno L.Z."/>
            <person name="Loureiro A.P."/>
            <person name="Miraglia F."/>
            <person name="Kremer F.S."/>
            <person name="Eslabao M.R."/>
            <person name="Dellagostin O.A."/>
            <person name="Lilenbaum W."/>
            <person name="Moreno A.M."/>
        </authorList>
    </citation>
    <scope>NUCLEOTIDE SEQUENCE [LARGE SCALE GENOMIC DNA]</scope>
    <source>
        <strain evidence="1">M34/99</strain>
    </source>
</reference>